<proteinExistence type="predicted"/>
<dbReference type="HOGENOM" id="CLU_3184151_0_0_9"/>
<evidence type="ECO:0000313" key="2">
    <source>
        <dbReference type="Proteomes" id="UP000016637"/>
    </source>
</evidence>
<reference evidence="1 2" key="1">
    <citation type="submission" date="2013-08" db="EMBL/GenBank/DDBJ databases">
        <authorList>
            <person name="Weinstock G."/>
            <person name="Sodergren E."/>
            <person name="Wylie T."/>
            <person name="Fulton L."/>
            <person name="Fulton R."/>
            <person name="Fronick C."/>
            <person name="O'Laughlin M."/>
            <person name="Godfrey J."/>
            <person name="Miner T."/>
            <person name="Herter B."/>
            <person name="Appelbaum E."/>
            <person name="Cordes M."/>
            <person name="Lek S."/>
            <person name="Wollam A."/>
            <person name="Pepin K.H."/>
            <person name="Palsikar V.B."/>
            <person name="Mitreva M."/>
            <person name="Wilson R.K."/>
        </authorList>
    </citation>
    <scope>NUCLEOTIDE SEQUENCE [LARGE SCALE GENOMIC DNA]</scope>
    <source>
        <strain evidence="1 2">ATCC 700627</strain>
    </source>
</reference>
<sequence length="46" mass="5564">MRLVLMMIMERKKMRKIKLKDESAMNELYNEINIIVAYSGNYIVRI</sequence>
<evidence type="ECO:0000313" key="1">
    <source>
        <dbReference type="EMBL" id="ERK57659.1"/>
    </source>
</evidence>
<protein>
    <submittedName>
        <fullName evidence="1">Uncharacterized protein</fullName>
    </submittedName>
</protein>
<dbReference type="PATRIC" id="fig|1321820.3.peg.957"/>
<gene>
    <name evidence="1" type="ORF">HMPREF1983_00984</name>
</gene>
<comment type="caution">
    <text evidence="1">The sequence shown here is derived from an EMBL/GenBank/DDBJ whole genome shotgun (WGS) entry which is preliminary data.</text>
</comment>
<dbReference type="EMBL" id="AWVP01000062">
    <property type="protein sequence ID" value="ERK57659.1"/>
    <property type="molecule type" value="Genomic_DNA"/>
</dbReference>
<organism evidence="1 2">
    <name type="scientific">Gemella bergeri ATCC 700627</name>
    <dbReference type="NCBI Taxonomy" id="1321820"/>
    <lineage>
        <taxon>Bacteria</taxon>
        <taxon>Bacillati</taxon>
        <taxon>Bacillota</taxon>
        <taxon>Bacilli</taxon>
        <taxon>Bacillales</taxon>
        <taxon>Gemellaceae</taxon>
        <taxon>Gemella</taxon>
    </lineage>
</organism>
<dbReference type="AlphaFoldDB" id="U2QN78"/>
<keyword evidence="2" id="KW-1185">Reference proteome</keyword>
<name>U2QN78_9BACL</name>
<accession>U2QN78</accession>
<dbReference type="Proteomes" id="UP000016637">
    <property type="component" value="Unassembled WGS sequence"/>
</dbReference>